<comment type="caution">
    <text evidence="2">The sequence shown here is derived from an EMBL/GenBank/DDBJ whole genome shotgun (WGS) entry which is preliminary data.</text>
</comment>
<dbReference type="Pfam" id="PF05257">
    <property type="entry name" value="CHAP"/>
    <property type="match status" value="1"/>
</dbReference>
<evidence type="ECO:0000259" key="1">
    <source>
        <dbReference type="Pfam" id="PF05257"/>
    </source>
</evidence>
<dbReference type="Gene3D" id="3.90.1720.10">
    <property type="entry name" value="endopeptidase domain like (from Nostoc punctiforme)"/>
    <property type="match status" value="1"/>
</dbReference>
<accession>A0A3D9T6V7</accession>
<dbReference type="EMBL" id="QTTT01000001">
    <property type="protein sequence ID" value="REE99511.1"/>
    <property type="molecule type" value="Genomic_DNA"/>
</dbReference>
<name>A0A3D9T6V7_9ACTN</name>
<evidence type="ECO:0000313" key="2">
    <source>
        <dbReference type="EMBL" id="REE99511.1"/>
    </source>
</evidence>
<proteinExistence type="predicted"/>
<dbReference type="AlphaFoldDB" id="A0A3D9T6V7"/>
<gene>
    <name evidence="2" type="ORF">DFJ69_5024</name>
</gene>
<dbReference type="Proteomes" id="UP000256661">
    <property type="component" value="Unassembled WGS sequence"/>
</dbReference>
<keyword evidence="3" id="KW-1185">Reference proteome</keyword>
<dbReference type="InterPro" id="IPR007921">
    <property type="entry name" value="CHAP_dom"/>
</dbReference>
<protein>
    <submittedName>
        <fullName evidence="2">CHAP domain-containing protein</fullName>
    </submittedName>
</protein>
<organism evidence="2 3">
    <name type="scientific">Thermomonospora umbrina</name>
    <dbReference type="NCBI Taxonomy" id="111806"/>
    <lineage>
        <taxon>Bacteria</taxon>
        <taxon>Bacillati</taxon>
        <taxon>Actinomycetota</taxon>
        <taxon>Actinomycetes</taxon>
        <taxon>Streptosporangiales</taxon>
        <taxon>Thermomonosporaceae</taxon>
        <taxon>Thermomonospora</taxon>
    </lineage>
</organism>
<sequence>MTGMRRITRITSTFQNKHNAVASALVAGAVATTALTVATQVPSPSAAAAIAEQGAKAPNGARAELLADANAEVKAAKKGEKKAKREGKTLTATKMVKAENIIALAKSQVGHSEDGAGKSKFGRWYAGTERAKETMQRDAGGGSPKIYEDAAWCSMFISWLGDRTGFTDQMGADAWTIEHAEWFKDKGRWGTEPKPGAVVFFDWDGGKSMDAIDHVGLVTKNLGDGEFATVEGNSNDAVESKTRGTDKVVGFGYPDYAK</sequence>
<evidence type="ECO:0000313" key="3">
    <source>
        <dbReference type="Proteomes" id="UP000256661"/>
    </source>
</evidence>
<feature type="domain" description="Peptidase C51" evidence="1">
    <location>
        <begin position="149"/>
        <end position="233"/>
    </location>
</feature>
<reference evidence="2 3" key="1">
    <citation type="submission" date="2018-08" db="EMBL/GenBank/DDBJ databases">
        <title>Sequencing the genomes of 1000 actinobacteria strains.</title>
        <authorList>
            <person name="Klenk H.-P."/>
        </authorList>
    </citation>
    <scope>NUCLEOTIDE SEQUENCE [LARGE SCALE GENOMIC DNA]</scope>
    <source>
        <strain evidence="2 3">DSM 43927</strain>
    </source>
</reference>